<keyword evidence="2" id="KW-1185">Reference proteome</keyword>
<evidence type="ECO:0000313" key="1">
    <source>
        <dbReference type="EMBL" id="CAK5044390.1"/>
    </source>
</evidence>
<dbReference type="Proteomes" id="UP001497535">
    <property type="component" value="Unassembled WGS sequence"/>
</dbReference>
<proteinExistence type="predicted"/>
<comment type="caution">
    <text evidence="1">The sequence shown here is derived from an EMBL/GenBank/DDBJ whole genome shotgun (WGS) entry which is preliminary data.</text>
</comment>
<name>A0ACB0YFF2_MELEN</name>
<evidence type="ECO:0000313" key="2">
    <source>
        <dbReference type="Proteomes" id="UP001497535"/>
    </source>
</evidence>
<protein>
    <submittedName>
        <fullName evidence="1">Uncharacterized protein</fullName>
    </submittedName>
</protein>
<accession>A0ACB0YFF2</accession>
<dbReference type="EMBL" id="CAVMJV010000011">
    <property type="protein sequence ID" value="CAK5044390.1"/>
    <property type="molecule type" value="Genomic_DNA"/>
</dbReference>
<gene>
    <name evidence="1" type="ORF">MENTE1834_LOCUS11446</name>
</gene>
<sequence length="58" mass="6439">MSAIVRVLSVRLFTGSIAYNPIDFTSFPNPFHEQAVSVLHSSVAPKWTFALNFPESIT</sequence>
<organism evidence="1 2">
    <name type="scientific">Meloidogyne enterolobii</name>
    <name type="common">Root-knot nematode worm</name>
    <name type="synonym">Meloidogyne mayaguensis</name>
    <dbReference type="NCBI Taxonomy" id="390850"/>
    <lineage>
        <taxon>Eukaryota</taxon>
        <taxon>Metazoa</taxon>
        <taxon>Ecdysozoa</taxon>
        <taxon>Nematoda</taxon>
        <taxon>Chromadorea</taxon>
        <taxon>Rhabditida</taxon>
        <taxon>Tylenchina</taxon>
        <taxon>Tylenchomorpha</taxon>
        <taxon>Tylenchoidea</taxon>
        <taxon>Meloidogynidae</taxon>
        <taxon>Meloidogyninae</taxon>
        <taxon>Meloidogyne</taxon>
    </lineage>
</organism>
<reference evidence="1" key="1">
    <citation type="submission" date="2023-11" db="EMBL/GenBank/DDBJ databases">
        <authorList>
            <person name="Poullet M."/>
        </authorList>
    </citation>
    <scope>NUCLEOTIDE SEQUENCE</scope>
    <source>
        <strain evidence="1">E1834</strain>
    </source>
</reference>